<keyword evidence="2" id="KW-1185">Reference proteome</keyword>
<evidence type="ECO:0000313" key="2">
    <source>
        <dbReference type="Proteomes" id="UP000887116"/>
    </source>
</evidence>
<dbReference type="OrthoDB" id="8354353at2759"/>
<dbReference type="AlphaFoldDB" id="A0A8X6JC77"/>
<organism evidence="1 2">
    <name type="scientific">Trichonephila clavata</name>
    <name type="common">Joro spider</name>
    <name type="synonym">Nephila clavata</name>
    <dbReference type="NCBI Taxonomy" id="2740835"/>
    <lineage>
        <taxon>Eukaryota</taxon>
        <taxon>Metazoa</taxon>
        <taxon>Ecdysozoa</taxon>
        <taxon>Arthropoda</taxon>
        <taxon>Chelicerata</taxon>
        <taxon>Arachnida</taxon>
        <taxon>Araneae</taxon>
        <taxon>Araneomorphae</taxon>
        <taxon>Entelegynae</taxon>
        <taxon>Araneoidea</taxon>
        <taxon>Nephilidae</taxon>
        <taxon>Trichonephila</taxon>
    </lineage>
</organism>
<protein>
    <submittedName>
        <fullName evidence="1">Uncharacterized protein</fullName>
    </submittedName>
</protein>
<dbReference type="EMBL" id="BMAO01039210">
    <property type="protein sequence ID" value="GFR29805.1"/>
    <property type="molecule type" value="Genomic_DNA"/>
</dbReference>
<sequence>MPVNVLGFDLRSYCKTAKRRQMATTSSVAVSSSSSSRKASGVAIYRNINSFTDCNRVKIDISENYLGSKDEKAVDMFA</sequence>
<comment type="caution">
    <text evidence="1">The sequence shown here is derived from an EMBL/GenBank/DDBJ whole genome shotgun (WGS) entry which is preliminary data.</text>
</comment>
<accession>A0A8X6JC77</accession>
<evidence type="ECO:0000313" key="1">
    <source>
        <dbReference type="EMBL" id="GFR29805.1"/>
    </source>
</evidence>
<reference evidence="1" key="1">
    <citation type="submission" date="2020-07" db="EMBL/GenBank/DDBJ databases">
        <title>Multicomponent nature underlies the extraordinary mechanical properties of spider dragline silk.</title>
        <authorList>
            <person name="Kono N."/>
            <person name="Nakamura H."/>
            <person name="Mori M."/>
            <person name="Yoshida Y."/>
            <person name="Ohtoshi R."/>
            <person name="Malay A.D."/>
            <person name="Moran D.A.P."/>
            <person name="Tomita M."/>
            <person name="Numata K."/>
            <person name="Arakawa K."/>
        </authorList>
    </citation>
    <scope>NUCLEOTIDE SEQUENCE</scope>
</reference>
<dbReference type="Proteomes" id="UP000887116">
    <property type="component" value="Unassembled WGS sequence"/>
</dbReference>
<gene>
    <name evidence="1" type="ORF">TNCT_367831</name>
</gene>
<name>A0A8X6JC77_TRICU</name>
<proteinExistence type="predicted"/>